<dbReference type="EMBL" id="LAZR01041549">
    <property type="protein sequence ID" value="KKL11694.1"/>
    <property type="molecule type" value="Genomic_DNA"/>
</dbReference>
<reference evidence="1" key="1">
    <citation type="journal article" date="2015" name="Nature">
        <title>Complex archaea that bridge the gap between prokaryotes and eukaryotes.</title>
        <authorList>
            <person name="Spang A."/>
            <person name="Saw J.H."/>
            <person name="Jorgensen S.L."/>
            <person name="Zaremba-Niedzwiedzka K."/>
            <person name="Martijn J."/>
            <person name="Lind A.E."/>
            <person name="van Eijk R."/>
            <person name="Schleper C."/>
            <person name="Guy L."/>
            <person name="Ettema T.J."/>
        </authorList>
    </citation>
    <scope>NUCLEOTIDE SEQUENCE</scope>
</reference>
<comment type="caution">
    <text evidence="1">The sequence shown here is derived from an EMBL/GenBank/DDBJ whole genome shotgun (WGS) entry which is preliminary data.</text>
</comment>
<evidence type="ECO:0000313" key="1">
    <source>
        <dbReference type="EMBL" id="KKL11694.1"/>
    </source>
</evidence>
<sequence>MQIVGIIVDGEEILVIDANKGEHRVTKPDELWALVRRLSGDETLPALRVTKRPRTELDREEIDDAMAR</sequence>
<gene>
    <name evidence="1" type="ORF">LCGC14_2543180</name>
</gene>
<accession>A0A0F9AQ68</accession>
<feature type="non-terminal residue" evidence="1">
    <location>
        <position position="68"/>
    </location>
</feature>
<proteinExistence type="predicted"/>
<organism evidence="1">
    <name type="scientific">marine sediment metagenome</name>
    <dbReference type="NCBI Taxonomy" id="412755"/>
    <lineage>
        <taxon>unclassified sequences</taxon>
        <taxon>metagenomes</taxon>
        <taxon>ecological metagenomes</taxon>
    </lineage>
</organism>
<dbReference type="AlphaFoldDB" id="A0A0F9AQ68"/>
<protein>
    <submittedName>
        <fullName evidence="1">Uncharacterized protein</fullName>
    </submittedName>
</protein>
<name>A0A0F9AQ68_9ZZZZ</name>